<feature type="transmembrane region" description="Helical" evidence="7">
    <location>
        <begin position="20"/>
        <end position="41"/>
    </location>
</feature>
<dbReference type="KEGG" id="has:Halsa_1241"/>
<dbReference type="InterPro" id="IPR003370">
    <property type="entry name" value="Chromate_transpt"/>
</dbReference>
<dbReference type="STRING" id="656519.Halsa_1241"/>
<reference evidence="8 9" key="2">
    <citation type="journal article" date="2011" name="J. Bacteriol.">
        <title>Complete Genome Sequence of the Haloalkaliphilic, Hydrogen Producing Halanaerobium hydrogenoformans.</title>
        <authorList>
            <person name="Brown S.D."/>
            <person name="Begemann M.B."/>
            <person name="Mormile M.R."/>
            <person name="Wall J.D."/>
            <person name="Han C.S."/>
            <person name="Goodwin L.A."/>
            <person name="Pitluck S."/>
            <person name="Land M.L."/>
            <person name="Hauser L.J."/>
            <person name="Elias D.A."/>
        </authorList>
    </citation>
    <scope>NUCLEOTIDE SEQUENCE [LARGE SCALE GENOMIC DNA]</scope>
    <source>
        <strain evidence="9">sapolanicus</strain>
    </source>
</reference>
<proteinExistence type="inferred from homology"/>
<reference evidence="8 9" key="1">
    <citation type="submission" date="2010-11" db="EMBL/GenBank/DDBJ databases">
        <title>Complete sequence of Halanaerobium sp. sapolanicus.</title>
        <authorList>
            <consortium name="US DOE Joint Genome Institute"/>
            <person name="Lucas S."/>
            <person name="Copeland A."/>
            <person name="Lapidus A."/>
            <person name="Cheng J.-F."/>
            <person name="Bruce D."/>
            <person name="Goodwin L."/>
            <person name="Pitluck S."/>
            <person name="Davenport K."/>
            <person name="Detter J.C."/>
            <person name="Han C."/>
            <person name="Tapia R."/>
            <person name="Land M."/>
            <person name="Hauser L."/>
            <person name="Jeffries C."/>
            <person name="Kyrpides N."/>
            <person name="Ivanova N."/>
            <person name="Mikhailova N."/>
            <person name="Begemann M.B."/>
            <person name="Mormile M.R."/>
            <person name="Wall J.D."/>
            <person name="Elias D.A."/>
            <person name="Woyke T."/>
        </authorList>
    </citation>
    <scope>NUCLEOTIDE SEQUENCE [LARGE SCALE GENOMIC DNA]</scope>
    <source>
        <strain evidence="9">sapolanicus</strain>
    </source>
</reference>
<keyword evidence="5 7" id="KW-1133">Transmembrane helix</keyword>
<comment type="subcellular location">
    <subcellularLocation>
        <location evidence="1">Cell membrane</location>
        <topology evidence="1">Multi-pass membrane protein</topology>
    </subcellularLocation>
</comment>
<keyword evidence="4 7" id="KW-0812">Transmembrane</keyword>
<dbReference type="GO" id="GO:0015109">
    <property type="term" value="F:chromate transmembrane transporter activity"/>
    <property type="evidence" value="ECO:0007669"/>
    <property type="project" value="InterPro"/>
</dbReference>
<keyword evidence="6 7" id="KW-0472">Membrane</keyword>
<evidence type="ECO:0000256" key="7">
    <source>
        <dbReference type="SAM" id="Phobius"/>
    </source>
</evidence>
<feature type="transmembrane region" description="Helical" evidence="7">
    <location>
        <begin position="83"/>
        <end position="111"/>
    </location>
</feature>
<dbReference type="EMBL" id="CP002304">
    <property type="protein sequence ID" value="ADQ14669.1"/>
    <property type="molecule type" value="Genomic_DNA"/>
</dbReference>
<evidence type="ECO:0000256" key="6">
    <source>
        <dbReference type="ARBA" id="ARBA00023136"/>
    </source>
</evidence>
<organism evidence="8 9">
    <name type="scientific">Halanaerobium hydrogeniformans</name>
    <name type="common">Halanaerobium sp. (strain sapolanicus)</name>
    <dbReference type="NCBI Taxonomy" id="656519"/>
    <lineage>
        <taxon>Bacteria</taxon>
        <taxon>Bacillati</taxon>
        <taxon>Bacillota</taxon>
        <taxon>Clostridia</taxon>
        <taxon>Halanaerobiales</taxon>
        <taxon>Halanaerobiaceae</taxon>
        <taxon>Halanaerobium</taxon>
    </lineage>
</organism>
<sequence>MRSVINLSMNKNIKRLFKMFITFFKIGLFTFGGGLAMIPIMEKEFVDKQGWVDKEKFVNAISITQTVPGAVAINMSIFFGYNIAGFAGALVAAIGIALPSFFVILTIAIVFRNFNDYVIVQNILRGIRPAVVGLIIYAGLDLAKYIEWDPPLAATISLVLLIGLTFAVNPAFLILMAIFFGSISYKKDYFIKLKNKVQRNYKKVDRV</sequence>
<comment type="similarity">
    <text evidence="2">Belongs to the chromate ion transporter (CHR) (TC 2.A.51) family.</text>
</comment>
<dbReference type="eggNOG" id="COG2059">
    <property type="taxonomic scope" value="Bacteria"/>
</dbReference>
<evidence type="ECO:0000256" key="1">
    <source>
        <dbReference type="ARBA" id="ARBA00004651"/>
    </source>
</evidence>
<dbReference type="InterPro" id="IPR052518">
    <property type="entry name" value="CHR_Transporter"/>
</dbReference>
<accession>E4RKG0</accession>
<evidence type="ECO:0000256" key="5">
    <source>
        <dbReference type="ARBA" id="ARBA00022989"/>
    </source>
</evidence>
<keyword evidence="3" id="KW-1003">Cell membrane</keyword>
<dbReference type="Pfam" id="PF02417">
    <property type="entry name" value="Chromate_transp"/>
    <property type="match status" value="1"/>
</dbReference>
<feature type="transmembrane region" description="Helical" evidence="7">
    <location>
        <begin position="152"/>
        <end position="185"/>
    </location>
</feature>
<gene>
    <name evidence="8" type="ordered locus">Halsa_1241</name>
</gene>
<evidence type="ECO:0000256" key="2">
    <source>
        <dbReference type="ARBA" id="ARBA00005262"/>
    </source>
</evidence>
<dbReference type="PANTHER" id="PTHR43663:SF1">
    <property type="entry name" value="CHROMATE TRANSPORTER"/>
    <property type="match status" value="1"/>
</dbReference>
<evidence type="ECO:0000256" key="4">
    <source>
        <dbReference type="ARBA" id="ARBA00022692"/>
    </source>
</evidence>
<name>E4RKG0_HALHG</name>
<feature type="transmembrane region" description="Helical" evidence="7">
    <location>
        <begin position="123"/>
        <end position="140"/>
    </location>
</feature>
<evidence type="ECO:0000256" key="3">
    <source>
        <dbReference type="ARBA" id="ARBA00022475"/>
    </source>
</evidence>
<keyword evidence="9" id="KW-1185">Reference proteome</keyword>
<protein>
    <submittedName>
        <fullName evidence="8">Chromate transporter</fullName>
    </submittedName>
</protein>
<evidence type="ECO:0000313" key="9">
    <source>
        <dbReference type="Proteomes" id="UP000007434"/>
    </source>
</evidence>
<dbReference type="HOGENOM" id="CLU_018106_1_2_9"/>
<evidence type="ECO:0000313" key="8">
    <source>
        <dbReference type="EMBL" id="ADQ14669.1"/>
    </source>
</evidence>
<dbReference type="AlphaFoldDB" id="E4RKG0"/>
<dbReference type="GO" id="GO:0005886">
    <property type="term" value="C:plasma membrane"/>
    <property type="evidence" value="ECO:0007669"/>
    <property type="project" value="UniProtKB-SubCell"/>
</dbReference>
<dbReference type="PANTHER" id="PTHR43663">
    <property type="entry name" value="CHROMATE TRANSPORT PROTEIN-RELATED"/>
    <property type="match status" value="1"/>
</dbReference>
<dbReference type="Proteomes" id="UP000007434">
    <property type="component" value="Chromosome"/>
</dbReference>